<dbReference type="STRING" id="469381.Dpep_0761"/>
<keyword evidence="1" id="KW-0597">Phosphoprotein</keyword>
<organism evidence="6 7">
    <name type="scientific">Dethiosulfovibrio peptidovorans DSM 11002</name>
    <dbReference type="NCBI Taxonomy" id="469381"/>
    <lineage>
        <taxon>Bacteria</taxon>
        <taxon>Thermotogati</taxon>
        <taxon>Synergistota</taxon>
        <taxon>Synergistia</taxon>
        <taxon>Synergistales</taxon>
        <taxon>Dethiosulfovibrionaceae</taxon>
        <taxon>Dethiosulfovibrio</taxon>
    </lineage>
</organism>
<dbReference type="Gene3D" id="3.40.50.2300">
    <property type="match status" value="1"/>
</dbReference>
<evidence type="ECO:0000313" key="7">
    <source>
        <dbReference type="Proteomes" id="UP000006427"/>
    </source>
</evidence>
<dbReference type="SMART" id="SM00267">
    <property type="entry name" value="GGDEF"/>
    <property type="match status" value="1"/>
</dbReference>
<accession>D2Z5P0</accession>
<dbReference type="InterPro" id="IPR035965">
    <property type="entry name" value="PAS-like_dom_sf"/>
</dbReference>
<dbReference type="SMART" id="SM00448">
    <property type="entry name" value="REC"/>
    <property type="match status" value="1"/>
</dbReference>
<dbReference type="InterPro" id="IPR029787">
    <property type="entry name" value="Nucleotide_cyclase"/>
</dbReference>
<dbReference type="InterPro" id="IPR001789">
    <property type="entry name" value="Sig_transdc_resp-reg_receiver"/>
</dbReference>
<dbReference type="Pfam" id="PF00990">
    <property type="entry name" value="GGDEF"/>
    <property type="match status" value="1"/>
</dbReference>
<dbReference type="GO" id="GO:0005886">
    <property type="term" value="C:plasma membrane"/>
    <property type="evidence" value="ECO:0007669"/>
    <property type="project" value="TreeGrafter"/>
</dbReference>
<feature type="modified residue" description="4-aspartylphosphate" evidence="1">
    <location>
        <position position="62"/>
    </location>
</feature>
<proteinExistence type="predicted"/>
<name>D2Z5P0_9BACT</name>
<dbReference type="InterPro" id="IPR011006">
    <property type="entry name" value="CheY-like_superfamily"/>
</dbReference>
<dbReference type="eggNOG" id="COG2199">
    <property type="taxonomic scope" value="Bacteria"/>
</dbReference>
<dbReference type="CDD" id="cd00130">
    <property type="entry name" value="PAS"/>
    <property type="match status" value="1"/>
</dbReference>
<dbReference type="Pfam" id="PF00989">
    <property type="entry name" value="PAS"/>
    <property type="match status" value="1"/>
</dbReference>
<dbReference type="InterPro" id="IPR043128">
    <property type="entry name" value="Rev_trsase/Diguanyl_cyclase"/>
</dbReference>
<evidence type="ECO:0000256" key="1">
    <source>
        <dbReference type="PROSITE-ProRule" id="PRU00169"/>
    </source>
</evidence>
<comment type="caution">
    <text evidence="6">The sequence shown here is derived from an EMBL/GenBank/DDBJ whole genome shotgun (WGS) entry which is preliminary data.</text>
</comment>
<dbReference type="EMBL" id="ABTR02000001">
    <property type="protein sequence ID" value="EFC90787.1"/>
    <property type="molecule type" value="Genomic_DNA"/>
</dbReference>
<dbReference type="GO" id="GO:0006355">
    <property type="term" value="P:regulation of DNA-templated transcription"/>
    <property type="evidence" value="ECO:0007669"/>
    <property type="project" value="InterPro"/>
</dbReference>
<dbReference type="Gene3D" id="3.30.70.270">
    <property type="match status" value="1"/>
</dbReference>
<dbReference type="PROSITE" id="PS50110">
    <property type="entry name" value="RESPONSE_REGULATORY"/>
    <property type="match status" value="1"/>
</dbReference>
<evidence type="ECO:0000259" key="5">
    <source>
        <dbReference type="PROSITE" id="PS50887"/>
    </source>
</evidence>
<dbReference type="PaxDb" id="469381-Dpep_0761"/>
<dbReference type="GO" id="GO:0043709">
    <property type="term" value="P:cell adhesion involved in single-species biofilm formation"/>
    <property type="evidence" value="ECO:0007669"/>
    <property type="project" value="TreeGrafter"/>
</dbReference>
<dbReference type="Pfam" id="PF00072">
    <property type="entry name" value="Response_reg"/>
    <property type="match status" value="1"/>
</dbReference>
<evidence type="ECO:0000259" key="3">
    <source>
        <dbReference type="PROSITE" id="PS50110"/>
    </source>
</evidence>
<feature type="domain" description="GGDEF" evidence="5">
    <location>
        <begin position="333"/>
        <end position="459"/>
    </location>
</feature>
<dbReference type="NCBIfam" id="TIGR00254">
    <property type="entry name" value="GGDEF"/>
    <property type="match status" value="1"/>
</dbReference>
<evidence type="ECO:0000259" key="4">
    <source>
        <dbReference type="PROSITE" id="PS50112"/>
    </source>
</evidence>
<keyword evidence="7" id="KW-1185">Reference proteome</keyword>
<evidence type="ECO:0000313" key="6">
    <source>
        <dbReference type="EMBL" id="EFC90787.1"/>
    </source>
</evidence>
<dbReference type="NCBIfam" id="TIGR00229">
    <property type="entry name" value="sensory_box"/>
    <property type="match status" value="1"/>
</dbReference>
<dbReference type="PANTHER" id="PTHR45138">
    <property type="entry name" value="REGULATORY COMPONENTS OF SENSORY TRANSDUCTION SYSTEM"/>
    <property type="match status" value="1"/>
</dbReference>
<reference evidence="6 7" key="1">
    <citation type="journal article" date="2010" name="Stand. Genomic Sci.">
        <title>Permanent draft genome sequence of Dethiosulfovibrio peptidovorans type strain (SEBR 4207).</title>
        <authorList>
            <person name="Labutti K."/>
            <person name="Mayilraj S."/>
            <person name="Clum A."/>
            <person name="Lucas S."/>
            <person name="Glavina Del Rio T."/>
            <person name="Nolan M."/>
            <person name="Tice H."/>
            <person name="Cheng J.F."/>
            <person name="Pitluck S."/>
            <person name="Liolios K."/>
            <person name="Ivanova N."/>
            <person name="Mavromatis K."/>
            <person name="Mikhailova N."/>
            <person name="Pati A."/>
            <person name="Goodwin L."/>
            <person name="Chen A."/>
            <person name="Palaniappan K."/>
            <person name="Land M."/>
            <person name="Hauser L."/>
            <person name="Chang Y.J."/>
            <person name="Jeffries C.D."/>
            <person name="Rohde M."/>
            <person name="Spring S."/>
            <person name="Goker M."/>
            <person name="Woyke T."/>
            <person name="Bristow J."/>
            <person name="Eisen J.A."/>
            <person name="Markowitz V."/>
            <person name="Hugenholtz P."/>
            <person name="Kyrpides N.C."/>
            <person name="Klenk H.P."/>
            <person name="Lapidus A."/>
        </authorList>
    </citation>
    <scope>NUCLEOTIDE SEQUENCE [LARGE SCALE GENOMIC DNA]</scope>
    <source>
        <strain evidence="6 7">DSM 11002</strain>
    </source>
</reference>
<dbReference type="PANTHER" id="PTHR45138:SF9">
    <property type="entry name" value="DIGUANYLATE CYCLASE DGCM-RELATED"/>
    <property type="match status" value="1"/>
</dbReference>
<dbReference type="GO" id="GO:0052621">
    <property type="term" value="F:diguanylate cyclase activity"/>
    <property type="evidence" value="ECO:0007669"/>
    <property type="project" value="TreeGrafter"/>
</dbReference>
<evidence type="ECO:0000256" key="2">
    <source>
        <dbReference type="SAM" id="MobiDB-lite"/>
    </source>
</evidence>
<dbReference type="SMART" id="SM00091">
    <property type="entry name" value="PAS"/>
    <property type="match status" value="1"/>
</dbReference>
<dbReference type="Gene3D" id="3.30.450.20">
    <property type="entry name" value="PAS domain"/>
    <property type="match status" value="1"/>
</dbReference>
<protein>
    <submittedName>
        <fullName evidence="6">Response regulator receiver modulated diguanylate cyclase</fullName>
    </submittedName>
</protein>
<dbReference type="InterPro" id="IPR000014">
    <property type="entry name" value="PAS"/>
</dbReference>
<feature type="region of interest" description="Disordered" evidence="2">
    <location>
        <begin position="433"/>
        <end position="459"/>
    </location>
</feature>
<gene>
    <name evidence="6" type="ORF">Dpep_0761</name>
</gene>
<dbReference type="GO" id="GO:0000160">
    <property type="term" value="P:phosphorelay signal transduction system"/>
    <property type="evidence" value="ECO:0007669"/>
    <property type="project" value="InterPro"/>
</dbReference>
<feature type="domain" description="Response regulatory" evidence="3">
    <location>
        <begin position="13"/>
        <end position="129"/>
    </location>
</feature>
<dbReference type="Proteomes" id="UP000006427">
    <property type="component" value="Unassembled WGS sequence"/>
</dbReference>
<dbReference type="InterPro" id="IPR050469">
    <property type="entry name" value="Diguanylate_Cyclase"/>
</dbReference>
<dbReference type="InterPro" id="IPR013767">
    <property type="entry name" value="PAS_fold"/>
</dbReference>
<dbReference type="SUPFAM" id="SSF55785">
    <property type="entry name" value="PYP-like sensor domain (PAS domain)"/>
    <property type="match status" value="1"/>
</dbReference>
<dbReference type="AlphaFoldDB" id="D2Z5P0"/>
<dbReference type="eggNOG" id="COG0745">
    <property type="taxonomic scope" value="Bacteria"/>
</dbReference>
<dbReference type="SUPFAM" id="SSF55073">
    <property type="entry name" value="Nucleotide cyclase"/>
    <property type="match status" value="1"/>
</dbReference>
<dbReference type="GO" id="GO:1902201">
    <property type="term" value="P:negative regulation of bacterial-type flagellum-dependent cell motility"/>
    <property type="evidence" value="ECO:0007669"/>
    <property type="project" value="TreeGrafter"/>
</dbReference>
<dbReference type="SUPFAM" id="SSF52172">
    <property type="entry name" value="CheY-like"/>
    <property type="match status" value="1"/>
</dbReference>
<dbReference type="InterPro" id="IPR000160">
    <property type="entry name" value="GGDEF_dom"/>
</dbReference>
<dbReference type="CDD" id="cd01949">
    <property type="entry name" value="GGDEF"/>
    <property type="match status" value="1"/>
</dbReference>
<sequence>MNIFMTFSESVPVIQIVEDSLTQAKRLERLLRSHGYEVTVARNGALGLEMAGKVKPTVVITDVMMPEMDGYEMCRKIKDDPELKDIPVVILTSLSDPGDVIKGLQCGADNFLTKPYQDEHLLRRLQHILTNLDLRRSGQAQMSVEVFFGGEYHKLTADRIQIVDLLLSTFEAAVMQNSQLQKLSGDYRSALDDVKRVQANFQTIMETTGDGIVVVDDAGLVRYVNPAAELLFESSSSEMIGNPFSYDVDEDGDWEISIKTSKGEIYVDMRVVGSNWDGDLVRLATLRDISETVCLRKRLEEEATTDALTGLYNRRGFMTMGQRIIEMADERGLDVLCVFADLDGFKRVNDDFGHDEGDKVLKEAAQALEDIFRESDIVGRVGGDEFAVILLDDGQHCEESVKRRIDEKLESVNRNPERCPYPMLMSVGIHRRKSGSGSSLSDLMIEADKKMYSSKPPRP</sequence>
<feature type="domain" description="PAS" evidence="4">
    <location>
        <begin position="197"/>
        <end position="248"/>
    </location>
</feature>
<dbReference type="PROSITE" id="PS50887">
    <property type="entry name" value="GGDEF"/>
    <property type="match status" value="1"/>
</dbReference>
<dbReference type="PROSITE" id="PS50112">
    <property type="entry name" value="PAS"/>
    <property type="match status" value="1"/>
</dbReference>